<dbReference type="Gene3D" id="3.30.450.20">
    <property type="entry name" value="PAS domain"/>
    <property type="match status" value="1"/>
</dbReference>
<dbReference type="SUPFAM" id="SSF55073">
    <property type="entry name" value="Nucleotide cyclase"/>
    <property type="match status" value="1"/>
</dbReference>
<dbReference type="GO" id="GO:0005886">
    <property type="term" value="C:plasma membrane"/>
    <property type="evidence" value="ECO:0007669"/>
    <property type="project" value="TreeGrafter"/>
</dbReference>
<dbReference type="PROSITE" id="PS50885">
    <property type="entry name" value="HAMP"/>
    <property type="match status" value="1"/>
</dbReference>
<dbReference type="NCBIfam" id="TIGR00229">
    <property type="entry name" value="sensory_box"/>
    <property type="match status" value="1"/>
</dbReference>
<dbReference type="GO" id="GO:0007165">
    <property type="term" value="P:signal transduction"/>
    <property type="evidence" value="ECO:0007669"/>
    <property type="project" value="InterPro"/>
</dbReference>
<comment type="catalytic activity">
    <reaction evidence="2">
        <text>2 GTP = 3',3'-c-di-GMP + 2 diphosphate</text>
        <dbReference type="Rhea" id="RHEA:24898"/>
        <dbReference type="ChEBI" id="CHEBI:33019"/>
        <dbReference type="ChEBI" id="CHEBI:37565"/>
        <dbReference type="ChEBI" id="CHEBI:58805"/>
        <dbReference type="EC" id="2.7.7.65"/>
    </reaction>
</comment>
<dbReference type="Pfam" id="PF00672">
    <property type="entry name" value="HAMP"/>
    <property type="match status" value="1"/>
</dbReference>
<dbReference type="AlphaFoldDB" id="A0A975GJW2"/>
<reference evidence="7" key="1">
    <citation type="journal article" date="2021" name="Microb. Physiol.">
        <title>Proteogenomic Insights into the Physiology of Marine, Sulfate-Reducing, Filamentous Desulfonema limicola and Desulfonema magnum.</title>
        <authorList>
            <person name="Schnaars V."/>
            <person name="Wohlbrand L."/>
            <person name="Scheve S."/>
            <person name="Hinrichs C."/>
            <person name="Reinhardt R."/>
            <person name="Rabus R."/>
        </authorList>
    </citation>
    <scope>NUCLEOTIDE SEQUENCE</scope>
    <source>
        <strain evidence="7">5ac10</strain>
    </source>
</reference>
<dbReference type="Gene3D" id="6.10.340.10">
    <property type="match status" value="1"/>
</dbReference>
<dbReference type="EC" id="2.7.7.65" evidence="1"/>
<evidence type="ECO:0000259" key="5">
    <source>
        <dbReference type="PROSITE" id="PS50885"/>
    </source>
</evidence>
<evidence type="ECO:0000256" key="1">
    <source>
        <dbReference type="ARBA" id="ARBA00012528"/>
    </source>
</evidence>
<keyword evidence="3" id="KW-0472">Membrane</keyword>
<evidence type="ECO:0000256" key="3">
    <source>
        <dbReference type="SAM" id="Phobius"/>
    </source>
</evidence>
<proteinExistence type="predicted"/>
<dbReference type="Gene3D" id="3.30.450.40">
    <property type="match status" value="1"/>
</dbReference>
<dbReference type="Proteomes" id="UP000663720">
    <property type="component" value="Chromosome"/>
</dbReference>
<keyword evidence="3" id="KW-1133">Transmembrane helix</keyword>
<evidence type="ECO:0000256" key="4">
    <source>
        <dbReference type="SAM" id="SignalP"/>
    </source>
</evidence>
<evidence type="ECO:0000256" key="2">
    <source>
        <dbReference type="ARBA" id="ARBA00034247"/>
    </source>
</evidence>
<dbReference type="KEGG" id="dli:dnl_63930"/>
<dbReference type="InterPro" id="IPR000014">
    <property type="entry name" value="PAS"/>
</dbReference>
<dbReference type="SMART" id="SM00267">
    <property type="entry name" value="GGDEF"/>
    <property type="match status" value="1"/>
</dbReference>
<dbReference type="GO" id="GO:1902201">
    <property type="term" value="P:negative regulation of bacterial-type flagellum-dependent cell motility"/>
    <property type="evidence" value="ECO:0007669"/>
    <property type="project" value="TreeGrafter"/>
</dbReference>
<dbReference type="Pfam" id="PF13188">
    <property type="entry name" value="PAS_8"/>
    <property type="match status" value="1"/>
</dbReference>
<dbReference type="GO" id="GO:0052621">
    <property type="term" value="F:diguanylate cyclase activity"/>
    <property type="evidence" value="ECO:0007669"/>
    <property type="project" value="UniProtKB-EC"/>
</dbReference>
<dbReference type="Pfam" id="PF00990">
    <property type="entry name" value="GGDEF"/>
    <property type="match status" value="1"/>
</dbReference>
<dbReference type="CDD" id="cd01949">
    <property type="entry name" value="GGDEF"/>
    <property type="match status" value="1"/>
</dbReference>
<keyword evidence="4" id="KW-0732">Signal</keyword>
<accession>A0A975GJW2</accession>
<dbReference type="SUPFAM" id="SSF55781">
    <property type="entry name" value="GAF domain-like"/>
    <property type="match status" value="1"/>
</dbReference>
<dbReference type="SUPFAM" id="SSF55785">
    <property type="entry name" value="PYP-like sensor domain (PAS domain)"/>
    <property type="match status" value="1"/>
</dbReference>
<feature type="transmembrane region" description="Helical" evidence="3">
    <location>
        <begin position="255"/>
        <end position="279"/>
    </location>
</feature>
<dbReference type="PANTHER" id="PTHR45138">
    <property type="entry name" value="REGULATORY COMPONENTS OF SENSORY TRANSDUCTION SYSTEM"/>
    <property type="match status" value="1"/>
</dbReference>
<dbReference type="Gene3D" id="3.30.70.270">
    <property type="match status" value="1"/>
</dbReference>
<dbReference type="PANTHER" id="PTHR45138:SF9">
    <property type="entry name" value="DIGUANYLATE CYCLASE DGCM-RELATED"/>
    <property type="match status" value="1"/>
</dbReference>
<evidence type="ECO:0000313" key="7">
    <source>
        <dbReference type="EMBL" id="QTA83967.1"/>
    </source>
</evidence>
<protein>
    <recommendedName>
        <fullName evidence="1">diguanylate cyclase</fullName>
        <ecNumber evidence="1">2.7.7.65</ecNumber>
    </recommendedName>
</protein>
<dbReference type="InterPro" id="IPR043128">
    <property type="entry name" value="Rev_trsase/Diguanyl_cyclase"/>
</dbReference>
<dbReference type="EMBL" id="CP061799">
    <property type="protein sequence ID" value="QTA83967.1"/>
    <property type="molecule type" value="Genomic_DNA"/>
</dbReference>
<dbReference type="NCBIfam" id="TIGR00254">
    <property type="entry name" value="GGDEF"/>
    <property type="match status" value="1"/>
</dbReference>
<dbReference type="InterPro" id="IPR000160">
    <property type="entry name" value="GGDEF_dom"/>
</dbReference>
<keyword evidence="3" id="KW-0812">Transmembrane</keyword>
<feature type="signal peptide" evidence="4">
    <location>
        <begin position="1"/>
        <end position="21"/>
    </location>
</feature>
<feature type="domain" description="HAMP" evidence="5">
    <location>
        <begin position="282"/>
        <end position="335"/>
    </location>
</feature>
<dbReference type="GO" id="GO:0043709">
    <property type="term" value="P:cell adhesion involved in single-species biofilm formation"/>
    <property type="evidence" value="ECO:0007669"/>
    <property type="project" value="TreeGrafter"/>
</dbReference>
<dbReference type="InterPro" id="IPR035965">
    <property type="entry name" value="PAS-like_dom_sf"/>
</dbReference>
<gene>
    <name evidence="7" type="ORF">dnl_63930</name>
</gene>
<dbReference type="InterPro" id="IPR050469">
    <property type="entry name" value="Diguanylate_Cyclase"/>
</dbReference>
<organism evidence="7 8">
    <name type="scientific">Desulfonema limicola</name>
    <dbReference type="NCBI Taxonomy" id="45656"/>
    <lineage>
        <taxon>Bacteria</taxon>
        <taxon>Pseudomonadati</taxon>
        <taxon>Thermodesulfobacteriota</taxon>
        <taxon>Desulfobacteria</taxon>
        <taxon>Desulfobacterales</taxon>
        <taxon>Desulfococcaceae</taxon>
        <taxon>Desulfonema</taxon>
    </lineage>
</organism>
<keyword evidence="8" id="KW-1185">Reference proteome</keyword>
<sequence>MFNFIAKSFVAKAGMAASALALSVALSAGLISYIFTAKQLTQMQQNEMDNRARIISSHLGNELRNIVENLSDTSNNTLFANALADSEGRDNYLMPFLNTFIRVGAVKVKVILNDFQGSPLASNPIKMPVTPELELLKKTVDLEKSFLQLNSIEKDIYITVFSPVLYANTGLPEGSLVYQFKFNEITDDIFNDNKGSFCIFFAKTDKKEKYLLKHGDYNHESAVFRTSSVEAPQIFNEWELTVEVCEDEKKLTDKLVLMASQYVLLCIVSLLIIVLVSLIGSRWMLARLKTLEAIAVKVVESKSLDQRFPQQGYDEIAKIGKAFNHMLESLNQAYHELKSEANREMKLQSERFQRILSASLEGYVSIDMDNLVIEEVNKAFCDMTGYDCVIWEGQPVPDFFLPIVKRAGLTVNSSSWTEEFRIQIQEKEAIDLLFHCNLDIDQDNNRQLVVFITDISERKAAEAKLKSVNDQLLQSIKDLKQRDRELTLLNRMNDLLLASRHTEEAFDVVRLTASKLFPDAAGFLAILNHEKQLLEVVVSWGKKDCISQQFYIEECWAMRQGRLHQVTGNEDDVFCSHLKRNSIQGSICLPLVVKGKTMGLLWLEIVSKDESSIERINKLSISLGDAIKLALSNLELREALHEQATRDPLTKLYNRRFFSDIIIREITRVKKTNTPLSIAIIDLDHFKSVNDLYGHDAGDQVLIELANLLHKRIIKPDIAFRFGGEEFVVLFPETDFQSAVKCLEDIKDTLENMQITHHGTKLRTITMSGGVAQYPLHGHNEEALLKAADNALYKAKEMGRNNVQTA</sequence>
<dbReference type="InterPro" id="IPR029016">
    <property type="entry name" value="GAF-like_dom_sf"/>
</dbReference>
<dbReference type="CDD" id="cd00130">
    <property type="entry name" value="PAS"/>
    <property type="match status" value="1"/>
</dbReference>
<dbReference type="CDD" id="cd06225">
    <property type="entry name" value="HAMP"/>
    <property type="match status" value="1"/>
</dbReference>
<feature type="chain" id="PRO_5037294473" description="diguanylate cyclase" evidence="4">
    <location>
        <begin position="22"/>
        <end position="806"/>
    </location>
</feature>
<dbReference type="PROSITE" id="PS50887">
    <property type="entry name" value="GGDEF"/>
    <property type="match status" value="1"/>
</dbReference>
<name>A0A975GJW2_9BACT</name>
<dbReference type="SMART" id="SM00304">
    <property type="entry name" value="HAMP"/>
    <property type="match status" value="1"/>
</dbReference>
<evidence type="ECO:0000259" key="6">
    <source>
        <dbReference type="PROSITE" id="PS50887"/>
    </source>
</evidence>
<dbReference type="FunFam" id="3.30.70.270:FF:000001">
    <property type="entry name" value="Diguanylate cyclase domain protein"/>
    <property type="match status" value="1"/>
</dbReference>
<evidence type="ECO:0000313" key="8">
    <source>
        <dbReference type="Proteomes" id="UP000663720"/>
    </source>
</evidence>
<feature type="domain" description="GGDEF" evidence="6">
    <location>
        <begin position="674"/>
        <end position="806"/>
    </location>
</feature>
<dbReference type="RefSeq" id="WP_207689741.1">
    <property type="nucleotide sequence ID" value="NZ_CP061799.1"/>
</dbReference>
<dbReference type="InterPro" id="IPR029787">
    <property type="entry name" value="Nucleotide_cyclase"/>
</dbReference>
<dbReference type="InterPro" id="IPR003660">
    <property type="entry name" value="HAMP_dom"/>
</dbReference>